<evidence type="ECO:0000256" key="2">
    <source>
        <dbReference type="SAM" id="Coils"/>
    </source>
</evidence>
<evidence type="ECO:0000313" key="6">
    <source>
        <dbReference type="EMBL" id="CDW83713.1"/>
    </source>
</evidence>
<protein>
    <submittedName>
        <fullName evidence="6">Dna excision repair protein ercc-6-like</fullName>
    </submittedName>
</protein>
<dbReference type="SUPFAM" id="SSF52540">
    <property type="entry name" value="P-loop containing nucleoside triphosphate hydrolases"/>
    <property type="match status" value="2"/>
</dbReference>
<feature type="compositionally biased region" description="Acidic residues" evidence="3">
    <location>
        <begin position="237"/>
        <end position="252"/>
    </location>
</feature>
<organism evidence="6 7">
    <name type="scientific">Stylonychia lemnae</name>
    <name type="common">Ciliate</name>
    <dbReference type="NCBI Taxonomy" id="5949"/>
    <lineage>
        <taxon>Eukaryota</taxon>
        <taxon>Sar</taxon>
        <taxon>Alveolata</taxon>
        <taxon>Ciliophora</taxon>
        <taxon>Intramacronucleata</taxon>
        <taxon>Spirotrichea</taxon>
        <taxon>Stichotrichia</taxon>
        <taxon>Sporadotrichida</taxon>
        <taxon>Oxytrichidae</taxon>
        <taxon>Stylonychinae</taxon>
        <taxon>Stylonychia</taxon>
    </lineage>
</organism>
<feature type="coiled-coil region" evidence="2">
    <location>
        <begin position="812"/>
        <end position="839"/>
    </location>
</feature>
<evidence type="ECO:0000259" key="5">
    <source>
        <dbReference type="PROSITE" id="PS51194"/>
    </source>
</evidence>
<dbReference type="InParanoid" id="A0A078AS49"/>
<dbReference type="OrthoDB" id="413460at2759"/>
<dbReference type="PROSITE" id="PS51192">
    <property type="entry name" value="HELICASE_ATP_BIND_1"/>
    <property type="match status" value="1"/>
</dbReference>
<dbReference type="InterPro" id="IPR014001">
    <property type="entry name" value="Helicase_ATP-bd"/>
</dbReference>
<keyword evidence="1" id="KW-0378">Hydrolase</keyword>
<keyword evidence="2" id="KW-0175">Coiled coil</keyword>
<feature type="region of interest" description="Disordered" evidence="3">
    <location>
        <begin position="309"/>
        <end position="350"/>
    </location>
</feature>
<feature type="region of interest" description="Disordered" evidence="3">
    <location>
        <begin position="1125"/>
        <end position="1200"/>
    </location>
</feature>
<feature type="compositionally biased region" description="Basic and acidic residues" evidence="3">
    <location>
        <begin position="1189"/>
        <end position="1198"/>
    </location>
</feature>
<feature type="compositionally biased region" description="Polar residues" evidence="3">
    <location>
        <begin position="1167"/>
        <end position="1185"/>
    </location>
</feature>
<dbReference type="Proteomes" id="UP000039865">
    <property type="component" value="Unassembled WGS sequence"/>
</dbReference>
<feature type="compositionally biased region" description="Basic and acidic residues" evidence="3">
    <location>
        <begin position="310"/>
        <end position="320"/>
    </location>
</feature>
<name>A0A078AS49_STYLE</name>
<dbReference type="PANTHER" id="PTHR45629:SF7">
    <property type="entry name" value="DNA EXCISION REPAIR PROTEIN ERCC-6-RELATED"/>
    <property type="match status" value="1"/>
</dbReference>
<sequence>MDNEAMHPRKRLRRNDDTLENDSTIMNQQNLSKSTNGGAPTQFGSQVNLQRTQFATNKNISSDFYANLATSYLSKSKPSNGLQKQQIDQNPSQQNSRKSSFSNSSQRNFNQNSNASNMQDSKKRSYSQMMKQDQGTGQAGANTNNAVSKGDNSRRSSSNYNSYNGASNQYRYNRFYKTNNNNSSNALNSKESSNSRYRSSFNYKNFYSSSRYANKFAKGASKQNNFSKRRRLRRKDEEDDEEEYQVEQDENGQEIAEVKGKKRLRRLNRGGEDNEDYGPEASPDEHEGGSSQDQYESDFINDDKVEYDEQGDKSIRKGQDPKQSNLEQKGKQPNVKLHSSEEEYYSKSQMSIEEDHDDVDLYDQLMLAADQQEGGFKHDPLDGLYYLPDGFCLPEETYSNLFPHQKKGITWLYNLYRQNLGGVLGDDMGLGKTVQICAYLKGLFDSEQIKKVIIVVPATMKSYWHAELSKWCSTAPNIVQFEDKKKSEREKQIRTMKKKGGILITSYGMVTSERINLQEMRYDIVVVDEGHKAKNINTELRKNLVAMRVKGHKVLLSGTPLQNNLTELWSVFDFVQPKIFGSFNNFQKDYAEPIEKGLLKDSNAREKERAQDLSNKLRKMYDLHFLRRTKNQIFTVVSAELLGRPLRNNELPIKTDLVVWLPLSEVQKRIYKFILENQTLQQLIEDREIKNAFFILSYIKKLCQHPQLLASTSVQKRRQMGLLMSEEQEMLERLEKEEMERDQQMKEQSRIKTRKSMEEAKKKQKKQLQALEASNKKTKVNQAVEEEVLKSLNELNKNQKTADDDGEWEYSIDAMAKKLKTQDENKRKLIEDEQKLKESQKLKEIQVHQEQVKVLHQTFGLESIIQDIQEKFNKNDIESMIAYSTKCTFLFKLMQELKRDGHRLLIFSMSKKMLTLIEDILKNEMYKDQYKYLRIDGDTEISSREAICQQFNADESYFCCLLTTKVGGFGLNLTGANRVVILDPDWNPANDNQAIDRVCRIGQKRDVIVYRLVSSNGIEEKIYRRQIYKRGINLQTIETSDTSGIPSNGNGNTSADFLKYFGDSDLFELFAFDYQSEKCETLDLLLERDGFNPNKTPTIDKHIDFLRSLQGIVTGLSLNSNLYSKSNEQEEDGNNDQTADVRGAKGMEQESNSTQEDKLSALKTHKAQSSTGTYNLNTRSNLMSKQKQRVQEKSEDARMTNQIKTDQVEENAEEDHSKVAYVYKNQRRLVKLVSQQQQPTSGTNSAMKYISDGQKSIDKTQALSSLDKYACNIINTGRRPNSSNLFK</sequence>
<dbReference type="GO" id="GO:0015616">
    <property type="term" value="F:DNA translocase activity"/>
    <property type="evidence" value="ECO:0007669"/>
    <property type="project" value="TreeGrafter"/>
</dbReference>
<evidence type="ECO:0000256" key="1">
    <source>
        <dbReference type="ARBA" id="ARBA00022801"/>
    </source>
</evidence>
<dbReference type="EMBL" id="CCKQ01012106">
    <property type="protein sequence ID" value="CDW83713.1"/>
    <property type="molecule type" value="Genomic_DNA"/>
</dbReference>
<feature type="compositionally biased region" description="Polar residues" evidence="3">
    <location>
        <begin position="75"/>
        <end position="91"/>
    </location>
</feature>
<dbReference type="FunCoup" id="A0A078AS49">
    <property type="interactions" value="238"/>
</dbReference>
<feature type="domain" description="Helicase C-terminal" evidence="5">
    <location>
        <begin position="889"/>
        <end position="1045"/>
    </location>
</feature>
<feature type="compositionally biased region" description="Basic and acidic residues" evidence="3">
    <location>
        <begin position="738"/>
        <end position="761"/>
    </location>
</feature>
<dbReference type="Pfam" id="PF00176">
    <property type="entry name" value="SNF2-rel_dom"/>
    <property type="match status" value="1"/>
</dbReference>
<gene>
    <name evidence="6" type="primary">Contig7755.g8266</name>
    <name evidence="6" type="ORF">STYLEM_12761</name>
</gene>
<feature type="region of interest" description="Disordered" evidence="3">
    <location>
        <begin position="218"/>
        <end position="296"/>
    </location>
</feature>
<dbReference type="InterPro" id="IPR038718">
    <property type="entry name" value="SNF2-like_sf"/>
</dbReference>
<accession>A0A078AS49</accession>
<dbReference type="InterPro" id="IPR001650">
    <property type="entry name" value="Helicase_C-like"/>
</dbReference>
<feature type="region of interest" description="Disordered" evidence="3">
    <location>
        <begin position="738"/>
        <end position="766"/>
    </location>
</feature>
<feature type="compositionally biased region" description="Low complexity" evidence="3">
    <location>
        <begin position="179"/>
        <end position="196"/>
    </location>
</feature>
<dbReference type="InterPro" id="IPR000330">
    <property type="entry name" value="SNF2_N"/>
</dbReference>
<evidence type="ECO:0000313" key="7">
    <source>
        <dbReference type="Proteomes" id="UP000039865"/>
    </source>
</evidence>
<evidence type="ECO:0000259" key="4">
    <source>
        <dbReference type="PROSITE" id="PS51192"/>
    </source>
</evidence>
<feature type="compositionally biased region" description="Low complexity" evidence="3">
    <location>
        <begin position="92"/>
        <end position="117"/>
    </location>
</feature>
<dbReference type="Gene3D" id="3.40.50.300">
    <property type="entry name" value="P-loop containing nucleotide triphosphate hydrolases"/>
    <property type="match status" value="1"/>
</dbReference>
<dbReference type="GO" id="GO:0005524">
    <property type="term" value="F:ATP binding"/>
    <property type="evidence" value="ECO:0007669"/>
    <property type="project" value="InterPro"/>
</dbReference>
<dbReference type="InterPro" id="IPR049730">
    <property type="entry name" value="SNF2/RAD54-like_C"/>
</dbReference>
<dbReference type="Gene3D" id="1.20.120.850">
    <property type="entry name" value="SWI2/SNF2 ATPases, N-terminal domain"/>
    <property type="match status" value="1"/>
</dbReference>
<evidence type="ECO:0000256" key="3">
    <source>
        <dbReference type="SAM" id="MobiDB-lite"/>
    </source>
</evidence>
<feature type="region of interest" description="Disordered" evidence="3">
    <location>
        <begin position="1"/>
        <end position="44"/>
    </location>
</feature>
<dbReference type="SMART" id="SM00490">
    <property type="entry name" value="HELICc"/>
    <property type="match status" value="1"/>
</dbReference>
<reference evidence="6 7" key="1">
    <citation type="submission" date="2014-06" db="EMBL/GenBank/DDBJ databases">
        <authorList>
            <person name="Swart Estienne"/>
        </authorList>
    </citation>
    <scope>NUCLEOTIDE SEQUENCE [LARGE SCALE GENOMIC DNA]</scope>
    <source>
        <strain evidence="6 7">130c</strain>
    </source>
</reference>
<feature type="domain" description="Helicase ATP-binding" evidence="4">
    <location>
        <begin position="413"/>
        <end position="578"/>
    </location>
</feature>
<proteinExistence type="predicted"/>
<dbReference type="InterPro" id="IPR050496">
    <property type="entry name" value="SNF2_RAD54_helicase_repair"/>
</dbReference>
<feature type="region of interest" description="Disordered" evidence="3">
    <location>
        <begin position="75"/>
        <end position="196"/>
    </location>
</feature>
<dbReference type="CDD" id="cd18793">
    <property type="entry name" value="SF2_C_SNF"/>
    <property type="match status" value="1"/>
</dbReference>
<feature type="compositionally biased region" description="Low complexity" evidence="3">
    <location>
        <begin position="155"/>
        <end position="164"/>
    </location>
</feature>
<feature type="compositionally biased region" description="Polar residues" evidence="3">
    <location>
        <begin position="126"/>
        <end position="147"/>
    </location>
</feature>
<dbReference type="GO" id="GO:0016787">
    <property type="term" value="F:hydrolase activity"/>
    <property type="evidence" value="ECO:0007669"/>
    <property type="project" value="UniProtKB-KW"/>
</dbReference>
<dbReference type="SMART" id="SM00487">
    <property type="entry name" value="DEXDc"/>
    <property type="match status" value="1"/>
</dbReference>
<dbReference type="InterPro" id="IPR027417">
    <property type="entry name" value="P-loop_NTPase"/>
</dbReference>
<dbReference type="PANTHER" id="PTHR45629">
    <property type="entry name" value="SNF2/RAD54 FAMILY MEMBER"/>
    <property type="match status" value="1"/>
</dbReference>
<keyword evidence="7" id="KW-1185">Reference proteome</keyword>
<dbReference type="Gene3D" id="3.40.50.10810">
    <property type="entry name" value="Tandem AAA-ATPase domain"/>
    <property type="match status" value="1"/>
</dbReference>
<dbReference type="PROSITE" id="PS51194">
    <property type="entry name" value="HELICASE_CTER"/>
    <property type="match status" value="1"/>
</dbReference>
<feature type="compositionally biased region" description="Polar residues" evidence="3">
    <location>
        <begin position="21"/>
        <end position="44"/>
    </location>
</feature>
<dbReference type="Pfam" id="PF00271">
    <property type="entry name" value="Helicase_C"/>
    <property type="match status" value="1"/>
</dbReference>